<evidence type="ECO:0000313" key="3">
    <source>
        <dbReference type="Proteomes" id="UP000037982"/>
    </source>
</evidence>
<keyword evidence="3" id="KW-1185">Reference proteome</keyword>
<feature type="region of interest" description="Disordered" evidence="1">
    <location>
        <begin position="247"/>
        <end position="266"/>
    </location>
</feature>
<accession>A0A0N0GXU1</accession>
<evidence type="ECO:0000313" key="2">
    <source>
        <dbReference type="EMBL" id="KPC61252.1"/>
    </source>
</evidence>
<protein>
    <recommendedName>
        <fullName evidence="4">HTH cro/C1-type domain-containing protein</fullName>
    </recommendedName>
</protein>
<dbReference type="Pfam" id="PF13560">
    <property type="entry name" value="HTH_31"/>
    <property type="match status" value="1"/>
</dbReference>
<organism evidence="2 3">
    <name type="scientific">Streptomyces chattanoogensis</name>
    <dbReference type="NCBI Taxonomy" id="66876"/>
    <lineage>
        <taxon>Bacteria</taxon>
        <taxon>Bacillati</taxon>
        <taxon>Actinomycetota</taxon>
        <taxon>Actinomycetes</taxon>
        <taxon>Kitasatosporales</taxon>
        <taxon>Streptomycetaceae</taxon>
        <taxon>Streptomyces</taxon>
    </lineage>
</organism>
<dbReference type="AlphaFoldDB" id="A0A0N0GXU1"/>
<dbReference type="Proteomes" id="UP000037982">
    <property type="component" value="Unassembled WGS sequence"/>
</dbReference>
<gene>
    <name evidence="2" type="ORF">ADL29_25175</name>
</gene>
<proteinExistence type="predicted"/>
<evidence type="ECO:0000256" key="1">
    <source>
        <dbReference type="SAM" id="MobiDB-lite"/>
    </source>
</evidence>
<dbReference type="PATRIC" id="fig|66876.3.peg.5522"/>
<name>A0A0N0GXU1_9ACTN</name>
<evidence type="ECO:0008006" key="4">
    <source>
        <dbReference type="Google" id="ProtNLM"/>
    </source>
</evidence>
<comment type="caution">
    <text evidence="2">The sequence shown here is derived from an EMBL/GenBank/DDBJ whole genome shotgun (WGS) entry which is preliminary data.</text>
</comment>
<sequence length="266" mass="29868">MARPMNSLPVGDTHDRRLVNFASALRSLRERAGEPSLTEMSRRSGVCTAALSEAHSGHKLPTWRTVHGYVHACGADATAWRGKWDDLRLAQETSLVDTTHAALMRRWASTQRITPPQIKNEAELARLLDHMRRFRGLSFRDLERRSDGYSHHTYWAVLRGSRPVTSNILVAMLQACSVDPGLAQRWLVELARVRPSEELRVLTLLSKFKALRPQRHLRRGPTDARPPSVQVQYFSGSRPITVAEATVPGQDPVRLTGPPAWTPPGR</sequence>
<reference evidence="3" key="1">
    <citation type="submission" date="2015-07" db="EMBL/GenBank/DDBJ databases">
        <authorList>
            <person name="Ju K.-S."/>
            <person name="Doroghazi J.R."/>
            <person name="Metcalf W.W."/>
        </authorList>
    </citation>
    <scope>NUCLEOTIDE SEQUENCE [LARGE SCALE GENOMIC DNA]</scope>
    <source>
        <strain evidence="3">NRRL ISP-5002</strain>
    </source>
</reference>
<dbReference type="EMBL" id="LGKG01000150">
    <property type="protein sequence ID" value="KPC61252.1"/>
    <property type="molecule type" value="Genomic_DNA"/>
</dbReference>